<sequence>PGGCGLNIFFLCSIFILSVMVSIIAVLPPVQNAQPTSGFLQALIVSLYTAYLTYSALYYKPYGQLTIPYSGYIPFNNWLKYRGYGLAAMPDYR</sequence>
<dbReference type="InterPro" id="IPR005016">
    <property type="entry name" value="TDE1/TMS"/>
</dbReference>
<dbReference type="EnsemblMetazoa" id="Aqu2.1.14602_001">
    <property type="protein sequence ID" value="Aqu2.1.14602_001"/>
    <property type="gene ID" value="Aqu2.1.14602"/>
</dbReference>
<feature type="transmembrane region" description="Helical" evidence="6">
    <location>
        <begin position="6"/>
        <end position="27"/>
    </location>
</feature>
<dbReference type="Pfam" id="PF03348">
    <property type="entry name" value="Serinc"/>
    <property type="match status" value="1"/>
</dbReference>
<dbReference type="AlphaFoldDB" id="A0A1X7TIL1"/>
<dbReference type="GO" id="GO:0016020">
    <property type="term" value="C:membrane"/>
    <property type="evidence" value="ECO:0007669"/>
    <property type="project" value="UniProtKB-SubCell"/>
</dbReference>
<evidence type="ECO:0000256" key="6">
    <source>
        <dbReference type="SAM" id="Phobius"/>
    </source>
</evidence>
<feature type="transmembrane region" description="Helical" evidence="6">
    <location>
        <begin position="39"/>
        <end position="59"/>
    </location>
</feature>
<evidence type="ECO:0000313" key="7">
    <source>
        <dbReference type="EnsemblMetazoa" id="Aqu2.1.14602_001"/>
    </source>
</evidence>
<dbReference type="PANTHER" id="PTHR10383:SF9">
    <property type="entry name" value="SERINE INCORPORATOR, ISOFORM F"/>
    <property type="match status" value="1"/>
</dbReference>
<dbReference type="PANTHER" id="PTHR10383">
    <property type="entry name" value="SERINE INCORPORATOR"/>
    <property type="match status" value="1"/>
</dbReference>
<dbReference type="STRING" id="400682.A0A1X7TIL1"/>
<dbReference type="InParanoid" id="A0A1X7TIL1"/>
<keyword evidence="4 6" id="KW-1133">Transmembrane helix</keyword>
<accession>A0A1X7TIL1</accession>
<keyword evidence="5 6" id="KW-0472">Membrane</keyword>
<dbReference type="eggNOG" id="KOG2592">
    <property type="taxonomic scope" value="Eukaryota"/>
</dbReference>
<protein>
    <submittedName>
        <fullName evidence="7">Uncharacterized protein</fullName>
    </submittedName>
</protein>
<evidence type="ECO:0000256" key="4">
    <source>
        <dbReference type="ARBA" id="ARBA00022989"/>
    </source>
</evidence>
<keyword evidence="3 6" id="KW-0812">Transmembrane</keyword>
<proteinExistence type="inferred from homology"/>
<evidence type="ECO:0000256" key="2">
    <source>
        <dbReference type="ARBA" id="ARBA00006665"/>
    </source>
</evidence>
<evidence type="ECO:0000256" key="3">
    <source>
        <dbReference type="ARBA" id="ARBA00022692"/>
    </source>
</evidence>
<comment type="similarity">
    <text evidence="2">Belongs to the TDE1 family.</text>
</comment>
<evidence type="ECO:0000256" key="5">
    <source>
        <dbReference type="ARBA" id="ARBA00023136"/>
    </source>
</evidence>
<dbReference type="OrthoDB" id="5963193at2759"/>
<name>A0A1X7TIL1_AMPQE</name>
<organism evidence="7">
    <name type="scientific">Amphimedon queenslandica</name>
    <name type="common">Sponge</name>
    <dbReference type="NCBI Taxonomy" id="400682"/>
    <lineage>
        <taxon>Eukaryota</taxon>
        <taxon>Metazoa</taxon>
        <taxon>Porifera</taxon>
        <taxon>Demospongiae</taxon>
        <taxon>Heteroscleromorpha</taxon>
        <taxon>Haplosclerida</taxon>
        <taxon>Niphatidae</taxon>
        <taxon>Amphimedon</taxon>
    </lineage>
</organism>
<evidence type="ECO:0000256" key="1">
    <source>
        <dbReference type="ARBA" id="ARBA00004141"/>
    </source>
</evidence>
<reference evidence="7" key="1">
    <citation type="submission" date="2017-05" db="UniProtKB">
        <authorList>
            <consortium name="EnsemblMetazoa"/>
        </authorList>
    </citation>
    <scope>IDENTIFICATION</scope>
</reference>
<comment type="subcellular location">
    <subcellularLocation>
        <location evidence="1">Membrane</location>
        <topology evidence="1">Multi-pass membrane protein</topology>
    </subcellularLocation>
</comment>